<sequence>MSDKPRRDAGGAVNRCSACRHPDREGLDRELAGGLTLRAAAEKYDLSKDAVARHKRDHLSKALRAVQERRETAGAQKAVDRAEELYAKASGILERAEEEQDGKLSLAAIKELRSVVELLAKLTGELDERPQVNVLNLNANPEWLSMQGAMLEALAPYPDARIAVAGALERLEET</sequence>
<evidence type="ECO:0000256" key="1">
    <source>
        <dbReference type="SAM" id="MobiDB-lite"/>
    </source>
</evidence>
<comment type="caution">
    <text evidence="2">The sequence shown here is derived from an EMBL/GenBank/DDBJ whole genome shotgun (WGS) entry which is preliminary data.</text>
</comment>
<dbReference type="RefSeq" id="WP_344335872.1">
    <property type="nucleotide sequence ID" value="NZ_BAAAPZ010000003.1"/>
</dbReference>
<evidence type="ECO:0000313" key="2">
    <source>
        <dbReference type="EMBL" id="GAA2092599.1"/>
    </source>
</evidence>
<accession>A0ABN2WHJ7</accession>
<protein>
    <submittedName>
        <fullName evidence="2">Uncharacterized protein</fullName>
    </submittedName>
</protein>
<proteinExistence type="predicted"/>
<keyword evidence="3" id="KW-1185">Reference proteome</keyword>
<organism evidence="2 3">
    <name type="scientific">Brevibacterium salitolerans</name>
    <dbReference type="NCBI Taxonomy" id="1403566"/>
    <lineage>
        <taxon>Bacteria</taxon>
        <taxon>Bacillati</taxon>
        <taxon>Actinomycetota</taxon>
        <taxon>Actinomycetes</taxon>
        <taxon>Micrococcales</taxon>
        <taxon>Brevibacteriaceae</taxon>
        <taxon>Brevibacterium</taxon>
    </lineage>
</organism>
<dbReference type="Proteomes" id="UP001500984">
    <property type="component" value="Unassembled WGS sequence"/>
</dbReference>
<gene>
    <name evidence="2" type="ORF">GCM10009823_10430</name>
</gene>
<feature type="region of interest" description="Disordered" evidence="1">
    <location>
        <begin position="1"/>
        <end position="20"/>
    </location>
</feature>
<reference evidence="2 3" key="1">
    <citation type="journal article" date="2019" name="Int. J. Syst. Evol. Microbiol.">
        <title>The Global Catalogue of Microorganisms (GCM) 10K type strain sequencing project: providing services to taxonomists for standard genome sequencing and annotation.</title>
        <authorList>
            <consortium name="The Broad Institute Genomics Platform"/>
            <consortium name="The Broad Institute Genome Sequencing Center for Infectious Disease"/>
            <person name="Wu L."/>
            <person name="Ma J."/>
        </authorList>
    </citation>
    <scope>NUCLEOTIDE SEQUENCE [LARGE SCALE GENOMIC DNA]</scope>
    <source>
        <strain evidence="2 3">JCM 15900</strain>
    </source>
</reference>
<evidence type="ECO:0000313" key="3">
    <source>
        <dbReference type="Proteomes" id="UP001500984"/>
    </source>
</evidence>
<name>A0ABN2WHJ7_9MICO</name>
<dbReference type="EMBL" id="BAAAPZ010000003">
    <property type="protein sequence ID" value="GAA2092599.1"/>
    <property type="molecule type" value="Genomic_DNA"/>
</dbReference>